<protein>
    <submittedName>
        <fullName evidence="1">Uncharacterized protein</fullName>
    </submittedName>
</protein>
<gene>
    <name evidence="1" type="ORF">AVEN_106848_1</name>
</gene>
<dbReference type="PANTHER" id="PTHR47018">
    <property type="entry name" value="CXC DOMAIN-CONTAINING PROTEIN-RELATED"/>
    <property type="match status" value="1"/>
</dbReference>
<proteinExistence type="predicted"/>
<dbReference type="OrthoDB" id="6149742at2759"/>
<keyword evidence="2" id="KW-1185">Reference proteome</keyword>
<comment type="caution">
    <text evidence="1">The sequence shown here is derived from an EMBL/GenBank/DDBJ whole genome shotgun (WGS) entry which is preliminary data.</text>
</comment>
<dbReference type="Proteomes" id="UP000499080">
    <property type="component" value="Unassembled WGS sequence"/>
</dbReference>
<dbReference type="EMBL" id="BGPR01024472">
    <property type="protein sequence ID" value="GBN92594.1"/>
    <property type="molecule type" value="Genomic_DNA"/>
</dbReference>
<accession>A0A4Y2SW76</accession>
<name>A0A4Y2SW76_ARAVE</name>
<reference evidence="1 2" key="1">
    <citation type="journal article" date="2019" name="Sci. Rep.">
        <title>Orb-weaving spider Araneus ventricosus genome elucidates the spidroin gene catalogue.</title>
        <authorList>
            <person name="Kono N."/>
            <person name="Nakamura H."/>
            <person name="Ohtoshi R."/>
            <person name="Moran D.A.P."/>
            <person name="Shinohara A."/>
            <person name="Yoshida Y."/>
            <person name="Fujiwara M."/>
            <person name="Mori M."/>
            <person name="Tomita M."/>
            <person name="Arakawa K."/>
        </authorList>
    </citation>
    <scope>NUCLEOTIDE SEQUENCE [LARGE SCALE GENOMIC DNA]</scope>
</reference>
<dbReference type="AlphaFoldDB" id="A0A4Y2SW76"/>
<organism evidence="1 2">
    <name type="scientific">Araneus ventricosus</name>
    <name type="common">Orbweaver spider</name>
    <name type="synonym">Epeira ventricosa</name>
    <dbReference type="NCBI Taxonomy" id="182803"/>
    <lineage>
        <taxon>Eukaryota</taxon>
        <taxon>Metazoa</taxon>
        <taxon>Ecdysozoa</taxon>
        <taxon>Arthropoda</taxon>
        <taxon>Chelicerata</taxon>
        <taxon>Arachnida</taxon>
        <taxon>Araneae</taxon>
        <taxon>Araneomorphae</taxon>
        <taxon>Entelegynae</taxon>
        <taxon>Araneoidea</taxon>
        <taxon>Araneidae</taxon>
        <taxon>Araneus</taxon>
    </lineage>
</organism>
<sequence length="135" mass="16017">MVEMMLLFQRATREGNWILHSLTVSIMMPWYFAYDSVNYARYLPVYWTEMVNLEERHPSIYQEFLKGHFMVQRQQKYGFDFTACDQVIVQTFNRESKIKDGQIGITLKRGAAHRWVLSQHERASISNQCEIMAGK</sequence>
<dbReference type="PANTHER" id="PTHR47018:SF3">
    <property type="entry name" value="MYCBP-ASSOCIATED PROTEIN"/>
    <property type="match status" value="1"/>
</dbReference>
<evidence type="ECO:0000313" key="1">
    <source>
        <dbReference type="EMBL" id="GBN92594.1"/>
    </source>
</evidence>
<evidence type="ECO:0000313" key="2">
    <source>
        <dbReference type="Proteomes" id="UP000499080"/>
    </source>
</evidence>